<evidence type="ECO:0000256" key="9">
    <source>
        <dbReference type="ARBA" id="ARBA00046577"/>
    </source>
</evidence>
<evidence type="ECO:0000313" key="15">
    <source>
        <dbReference type="Proteomes" id="UP000288943"/>
    </source>
</evidence>
<dbReference type="EC" id="2.7.1.121" evidence="3"/>
<dbReference type="Proteomes" id="UP000288943">
    <property type="component" value="Chromosome"/>
</dbReference>
<dbReference type="Pfam" id="PF02733">
    <property type="entry name" value="Dak1"/>
    <property type="match status" value="1"/>
</dbReference>
<evidence type="ECO:0000256" key="2">
    <source>
        <dbReference type="ARBA" id="ARBA00004745"/>
    </source>
</evidence>
<comment type="subunit">
    <text evidence="9">Homodimer. The dihydroxyacetone kinase complex is composed of a homodimer of DhaM, a homodimer of DhaK and the subunit DhaL.</text>
</comment>
<evidence type="ECO:0000313" key="14">
    <source>
        <dbReference type="EMBL" id="QAV19650.1"/>
    </source>
</evidence>
<dbReference type="AlphaFoldDB" id="A0A410WZ75"/>
<dbReference type="Gene3D" id="3.40.50.10440">
    <property type="entry name" value="Dihydroxyacetone kinase, domain 1"/>
    <property type="match status" value="1"/>
</dbReference>
<dbReference type="GO" id="GO:0047324">
    <property type="term" value="F:phosphoenolpyruvate-glycerone phosphotransferase activity"/>
    <property type="evidence" value="ECO:0007669"/>
    <property type="project" value="UniProtKB-EC"/>
</dbReference>
<evidence type="ECO:0000256" key="6">
    <source>
        <dbReference type="ARBA" id="ARBA00022777"/>
    </source>
</evidence>
<dbReference type="InterPro" id="IPR012736">
    <property type="entry name" value="DhaK_1"/>
</dbReference>
<dbReference type="RefSeq" id="WP_042226938.1">
    <property type="nucleotide sequence ID" value="NZ_CP026520.1"/>
</dbReference>
<dbReference type="SMART" id="SM01120">
    <property type="entry name" value="Dak2"/>
    <property type="match status" value="1"/>
</dbReference>
<evidence type="ECO:0000256" key="7">
    <source>
        <dbReference type="ARBA" id="ARBA00022798"/>
    </source>
</evidence>
<keyword evidence="16" id="KW-1185">Reference proteome</keyword>
<dbReference type="NCBIfam" id="NF011049">
    <property type="entry name" value="PRK14479.1"/>
    <property type="match status" value="1"/>
</dbReference>
<keyword evidence="4 13" id="KW-0808">Transferase</keyword>
<dbReference type="FunFam" id="3.40.50.10440:FF:000001">
    <property type="entry name" value="Dihydroxyacetone kinase, DhaK subunit"/>
    <property type="match status" value="1"/>
</dbReference>
<dbReference type="Proteomes" id="UP001527202">
    <property type="component" value="Unassembled WGS sequence"/>
</dbReference>
<dbReference type="GO" id="GO:0004371">
    <property type="term" value="F:glycerone kinase activity"/>
    <property type="evidence" value="ECO:0007669"/>
    <property type="project" value="InterPro"/>
</dbReference>
<evidence type="ECO:0000256" key="8">
    <source>
        <dbReference type="ARBA" id="ARBA00022840"/>
    </source>
</evidence>
<dbReference type="PROSITE" id="PS51481">
    <property type="entry name" value="DHAK"/>
    <property type="match status" value="1"/>
</dbReference>
<organism evidence="14 15">
    <name type="scientific">Paenibacillus chitinolyticus</name>
    <dbReference type="NCBI Taxonomy" id="79263"/>
    <lineage>
        <taxon>Bacteria</taxon>
        <taxon>Bacillati</taxon>
        <taxon>Bacillota</taxon>
        <taxon>Bacilli</taxon>
        <taxon>Bacillales</taxon>
        <taxon>Paenibacillaceae</taxon>
        <taxon>Paenibacillus</taxon>
    </lineage>
</organism>
<sequence>MKKIMNKPENLVKEMCSGFVLAHPNLEFDRKYTIIRKKTIRPDKVTLISGGGSGHEPAHAGFVGKGMLDAAVCGDVFASPSQIQVYQAIRSTAGRKGTLLIIKNYSGDIMNFKNAAHLAGEDGIQVDFVKVDDDIAVEDSLYTVGRRGVAGTVLVHKIAGAAAEAGMSLEQVKQAAQKAVDRTKSIGFALSSCTVPAKGSPTFSMEENEMEYGVGIHGEPGIRRESVLTADDLARRMVAELLQSLPEDEDNAPEVAVLVNGFGGTPLQELYLLNHSVQRELASRNVAVYKTLVGNYMTSIDMEGASLTLMKLDDELKNLLRAECDTPALTVREYTEPLSWTAVAPDEEAYGDKPISFSVVTPEESAVIHNERLSLDNMIYLIDTMSEIIIENEVQFCELDAHAGDGDFGMSVAKGFKQLKTEWNELTDRASDIGSFLDGCSLIIMEHCGGASGPIWGSAFRAAGRNVRGKAGLDATDIAGMLQAAVKGIQDTGERSFGRGAVVGDKTLIDALVPYADSWEASAAAGTDLRSAGAAAAEAAVEGAKKTEAIVARMGRAGTVGERSIGYPDAGAHALGVIFTGLAKALK</sequence>
<evidence type="ECO:0000256" key="5">
    <source>
        <dbReference type="ARBA" id="ARBA00022741"/>
    </source>
</evidence>
<dbReference type="PANTHER" id="PTHR28629">
    <property type="entry name" value="TRIOKINASE/FMN CYCLASE"/>
    <property type="match status" value="1"/>
</dbReference>
<keyword evidence="8" id="KW-0067">ATP-binding</keyword>
<dbReference type="FunFam" id="3.30.1180.20:FF:000001">
    <property type="entry name" value="Dihydroxyacetone kinase 1"/>
    <property type="match status" value="1"/>
</dbReference>
<dbReference type="Pfam" id="PF02734">
    <property type="entry name" value="Dak2"/>
    <property type="match status" value="1"/>
</dbReference>
<evidence type="ECO:0000256" key="3">
    <source>
        <dbReference type="ARBA" id="ARBA00012095"/>
    </source>
</evidence>
<dbReference type="GO" id="GO:0019563">
    <property type="term" value="P:glycerol catabolic process"/>
    <property type="evidence" value="ECO:0007669"/>
    <property type="project" value="TreeGrafter"/>
</dbReference>
<evidence type="ECO:0000259" key="12">
    <source>
        <dbReference type="PROSITE" id="PS51481"/>
    </source>
</evidence>
<evidence type="ECO:0000256" key="1">
    <source>
        <dbReference type="ARBA" id="ARBA00001113"/>
    </source>
</evidence>
<dbReference type="PROSITE" id="PS51480">
    <property type="entry name" value="DHAL"/>
    <property type="match status" value="1"/>
</dbReference>
<evidence type="ECO:0000259" key="11">
    <source>
        <dbReference type="PROSITE" id="PS51480"/>
    </source>
</evidence>
<keyword evidence="5" id="KW-0547">Nucleotide-binding</keyword>
<evidence type="ECO:0000256" key="4">
    <source>
        <dbReference type="ARBA" id="ARBA00022679"/>
    </source>
</evidence>
<dbReference type="EMBL" id="JAMDMJ010000013">
    <property type="protein sequence ID" value="MCY9596646.1"/>
    <property type="molecule type" value="Genomic_DNA"/>
</dbReference>
<dbReference type="SUPFAM" id="SSF101473">
    <property type="entry name" value="DhaL-like"/>
    <property type="match status" value="1"/>
</dbReference>
<dbReference type="Gene3D" id="1.25.40.340">
    <property type="match status" value="1"/>
</dbReference>
<proteinExistence type="predicted"/>
<dbReference type="GO" id="GO:0005524">
    <property type="term" value="F:ATP binding"/>
    <property type="evidence" value="ECO:0007669"/>
    <property type="project" value="UniProtKB-KW"/>
</dbReference>
<dbReference type="FunFam" id="1.25.40.340:FF:000002">
    <property type="entry name" value="Dihydroxyacetone kinase, L subunit"/>
    <property type="match status" value="1"/>
</dbReference>
<evidence type="ECO:0000313" key="16">
    <source>
        <dbReference type="Proteomes" id="UP001527202"/>
    </source>
</evidence>
<dbReference type="OrthoDB" id="9806345at2"/>
<dbReference type="InterPro" id="IPR004007">
    <property type="entry name" value="DhaL_dom"/>
</dbReference>
<dbReference type="InterPro" id="IPR004006">
    <property type="entry name" value="DhaK_dom"/>
</dbReference>
<dbReference type="InterPro" id="IPR036117">
    <property type="entry name" value="DhaL_dom_sf"/>
</dbReference>
<comment type="catalytic activity">
    <reaction evidence="1">
        <text>dihydroxyacetone + phosphoenolpyruvate = dihydroxyacetone phosphate + pyruvate</text>
        <dbReference type="Rhea" id="RHEA:18381"/>
        <dbReference type="ChEBI" id="CHEBI:15361"/>
        <dbReference type="ChEBI" id="CHEBI:16016"/>
        <dbReference type="ChEBI" id="CHEBI:57642"/>
        <dbReference type="ChEBI" id="CHEBI:58702"/>
        <dbReference type="EC" id="2.7.1.121"/>
    </reaction>
</comment>
<name>A0A410WZ75_9BACL</name>
<dbReference type="KEGG" id="pchi:PC41400_19060"/>
<dbReference type="PANTHER" id="PTHR28629:SF4">
    <property type="entry name" value="TRIOKINASE_FMN CYCLASE"/>
    <property type="match status" value="1"/>
</dbReference>
<comment type="pathway">
    <text evidence="2">Polyol metabolism; glycerol degradation.</text>
</comment>
<dbReference type="InterPro" id="IPR050861">
    <property type="entry name" value="Dihydroxyacetone_Kinase"/>
</dbReference>
<comment type="function">
    <text evidence="10">ADP-binding subunit of the dihydroxyacetone kinase, which is responsible for the phosphoenolpyruvate (PEP)-dependent phosphorylation of dihydroxyacetone. DhaL-ADP is converted to DhaL-ATP via a phosphoryl group transfer from DhaM and transmits it to dihydroxyacetone binds to DhaK.</text>
</comment>
<dbReference type="Gene3D" id="3.30.1180.20">
    <property type="entry name" value="Dihydroxyacetone kinase, domain 2"/>
    <property type="match status" value="1"/>
</dbReference>
<keyword evidence="6 14" id="KW-0418">Kinase</keyword>
<reference evidence="14 15" key="1">
    <citation type="submission" date="2018-01" db="EMBL/GenBank/DDBJ databases">
        <title>The whole genome sequencing and assembly of Paenibacillus chitinolyticus KCCM 41400 strain.</title>
        <authorList>
            <person name="Kim J.-Y."/>
            <person name="Park M.-K."/>
            <person name="Lee Y.-J."/>
            <person name="Yi H."/>
            <person name="Bahn Y.-S."/>
            <person name="Kim J.F."/>
            <person name="Lee D.-W."/>
        </authorList>
    </citation>
    <scope>NUCLEOTIDE SEQUENCE [LARGE SCALE GENOMIC DNA]</scope>
    <source>
        <strain evidence="14 15">KCCM 41400</strain>
    </source>
</reference>
<dbReference type="GeneID" id="95376897"/>
<reference evidence="13 16" key="2">
    <citation type="submission" date="2022-05" db="EMBL/GenBank/DDBJ databases">
        <title>Genome Sequencing of Bee-Associated Microbes.</title>
        <authorList>
            <person name="Dunlap C."/>
        </authorList>
    </citation>
    <scope>NUCLEOTIDE SEQUENCE [LARGE SCALE GENOMIC DNA]</scope>
    <source>
        <strain evidence="13 16">NRRL B-23120</strain>
    </source>
</reference>
<protein>
    <recommendedName>
        <fullName evidence="3">phosphoenolpyruvate--glycerone phosphotransferase</fullName>
        <ecNumber evidence="3">2.7.1.121</ecNumber>
    </recommendedName>
</protein>
<dbReference type="SUPFAM" id="SSF82549">
    <property type="entry name" value="DAK1/DegV-like"/>
    <property type="match status" value="1"/>
</dbReference>
<feature type="domain" description="DhaL" evidence="11">
    <location>
        <begin position="376"/>
        <end position="584"/>
    </location>
</feature>
<gene>
    <name evidence="13" type="primary">dhaK</name>
    <name evidence="13" type="ORF">M5X16_12765</name>
    <name evidence="14" type="ORF">PC41400_19060</name>
</gene>
<evidence type="ECO:0000256" key="10">
    <source>
        <dbReference type="ARBA" id="ARBA00055771"/>
    </source>
</evidence>
<dbReference type="GO" id="GO:0005829">
    <property type="term" value="C:cytosol"/>
    <property type="evidence" value="ECO:0007669"/>
    <property type="project" value="TreeGrafter"/>
</dbReference>
<evidence type="ECO:0000313" key="13">
    <source>
        <dbReference type="EMBL" id="MCY9596646.1"/>
    </source>
</evidence>
<dbReference type="NCBIfam" id="TIGR02363">
    <property type="entry name" value="dhaK1"/>
    <property type="match status" value="1"/>
</dbReference>
<feature type="domain" description="DhaK" evidence="12">
    <location>
        <begin position="7"/>
        <end position="329"/>
    </location>
</feature>
<keyword evidence="7" id="KW-0319">Glycerol metabolism</keyword>
<accession>A0A410WZ75</accession>
<dbReference type="EMBL" id="CP026520">
    <property type="protein sequence ID" value="QAV19650.1"/>
    <property type="molecule type" value="Genomic_DNA"/>
</dbReference>